<evidence type="ECO:0000256" key="8">
    <source>
        <dbReference type="ARBA" id="ARBA00022840"/>
    </source>
</evidence>
<dbReference type="Gene3D" id="3.30.200.20">
    <property type="entry name" value="Phosphorylase Kinase, domain 1"/>
    <property type="match status" value="1"/>
</dbReference>
<keyword evidence="7" id="KW-0418">Kinase</keyword>
<comment type="catalytic activity">
    <reaction evidence="10">
        <text>L-seryl-[protein] + ATP = O-phospho-L-seryl-[protein] + ADP + H(+)</text>
        <dbReference type="Rhea" id="RHEA:17989"/>
        <dbReference type="Rhea" id="RHEA-COMP:9863"/>
        <dbReference type="Rhea" id="RHEA-COMP:11604"/>
        <dbReference type="ChEBI" id="CHEBI:15378"/>
        <dbReference type="ChEBI" id="CHEBI:29999"/>
        <dbReference type="ChEBI" id="CHEBI:30616"/>
        <dbReference type="ChEBI" id="CHEBI:83421"/>
        <dbReference type="ChEBI" id="CHEBI:456216"/>
        <dbReference type="EC" id="2.7.11.1"/>
    </reaction>
</comment>
<sequence length="684" mass="74468">MSEATKRCPYCHEEILAAARKCKHCGEWLEDPPTTTTSIRNPETLVREALDENYEIEKELGRGGMAIVYKAKQRSLGRDIALKVLPQGVSHDKKMLERFHREARSAARLNHPHIVTIIDEGETNGVHFMAMEYLSGRDMHEIIQEQGHLSSQEAVTIITPIADALAYAHEQGMIHRDVKGSNVMITDVGRPVLMDFGIAYASSEARLTQTGTVLGTPEYMSPEQARGTEVEARSDLYSLGVVLYEALTGQLPHSGGHPMSVVYKVLHEPYTPPRELQPDIPEWLEQVVAKCLMKEADDRFDSCAMLAEALRNEDPGEYVEIPSPSDSGDAEAGPIRLGDEDEAENQPAQTQIFQSKDLSDDDSASEEKSSSSARRSDGSNSSPQRQNLSIVRSLEGTADWVNAVSFSPDGQFALGGGNDNEAKVWEVVSGDEIQTIRGLDGHPIAIDLSSNGETLLTLSSESTLQLWDLETGTQLHNLETSPNSVLTACFSPDGNRVLGGAGQGGTLRIWDVKSGEPEFTFDTHEEPVFSAAFSPDGSRVVTGTGQGALRIWDVQSGGQVMELDTSDWDAAYVFSVAFSPDGQYVLSGSDDMTARLWDAASGKLLRTFDRHDGLVIAVSFSPDGQFAISGTSNLNVCLWKVSDGSLGYLFKGESGEGVSAVDFSPDGRYVLSGTKERGIRMWTP</sequence>
<organism evidence="15 16">
    <name type="scientific">Longimonas halophila</name>
    <dbReference type="NCBI Taxonomy" id="1469170"/>
    <lineage>
        <taxon>Bacteria</taxon>
        <taxon>Pseudomonadati</taxon>
        <taxon>Rhodothermota</taxon>
        <taxon>Rhodothermia</taxon>
        <taxon>Rhodothermales</taxon>
        <taxon>Salisaetaceae</taxon>
        <taxon>Longimonas</taxon>
    </lineage>
</organism>
<feature type="repeat" description="WD" evidence="11">
    <location>
        <begin position="573"/>
        <end position="607"/>
    </location>
</feature>
<dbReference type="FunFam" id="1.10.510.10:FF:000021">
    <property type="entry name" value="Serine/threonine protein kinase"/>
    <property type="match status" value="1"/>
</dbReference>
<dbReference type="SMART" id="SM00220">
    <property type="entry name" value="S_TKc"/>
    <property type="match status" value="1"/>
</dbReference>
<keyword evidence="6 12" id="KW-0547">Nucleotide-binding</keyword>
<dbReference type="FunFam" id="3.30.200.20:FF:000035">
    <property type="entry name" value="Serine/threonine protein kinase Stk1"/>
    <property type="match status" value="1"/>
</dbReference>
<evidence type="ECO:0000256" key="12">
    <source>
        <dbReference type="PROSITE-ProRule" id="PRU10141"/>
    </source>
</evidence>
<dbReference type="InterPro" id="IPR015943">
    <property type="entry name" value="WD40/YVTN_repeat-like_dom_sf"/>
</dbReference>
<evidence type="ECO:0000256" key="6">
    <source>
        <dbReference type="ARBA" id="ARBA00022741"/>
    </source>
</evidence>
<feature type="repeat" description="WD" evidence="11">
    <location>
        <begin position="658"/>
        <end position="684"/>
    </location>
</feature>
<evidence type="ECO:0000256" key="11">
    <source>
        <dbReference type="PROSITE-ProRule" id="PRU00221"/>
    </source>
</evidence>
<feature type="compositionally biased region" description="Basic and acidic residues" evidence="13">
    <location>
        <begin position="365"/>
        <end position="377"/>
    </location>
</feature>
<feature type="repeat" description="WD" evidence="11">
    <location>
        <begin position="608"/>
        <end position="649"/>
    </location>
</feature>
<feature type="domain" description="Protein kinase" evidence="14">
    <location>
        <begin position="54"/>
        <end position="319"/>
    </location>
</feature>
<feature type="repeat" description="WD" evidence="11">
    <location>
        <begin position="521"/>
        <end position="562"/>
    </location>
</feature>
<evidence type="ECO:0000256" key="9">
    <source>
        <dbReference type="ARBA" id="ARBA00047899"/>
    </source>
</evidence>
<dbReference type="SUPFAM" id="SSF56112">
    <property type="entry name" value="Protein kinase-like (PK-like)"/>
    <property type="match status" value="1"/>
</dbReference>
<dbReference type="InterPro" id="IPR008271">
    <property type="entry name" value="Ser/Thr_kinase_AS"/>
</dbReference>
<evidence type="ECO:0000313" key="16">
    <source>
        <dbReference type="Proteomes" id="UP000221024"/>
    </source>
</evidence>
<dbReference type="AlphaFoldDB" id="A0A2H3P5H1"/>
<dbReference type="InterPro" id="IPR011009">
    <property type="entry name" value="Kinase-like_dom_sf"/>
</dbReference>
<evidence type="ECO:0000256" key="13">
    <source>
        <dbReference type="SAM" id="MobiDB-lite"/>
    </source>
</evidence>
<dbReference type="InterPro" id="IPR001680">
    <property type="entry name" value="WD40_rpt"/>
</dbReference>
<keyword evidence="2" id="KW-0723">Serine/threonine-protein kinase</keyword>
<dbReference type="InterPro" id="IPR019775">
    <property type="entry name" value="WD40_repeat_CS"/>
</dbReference>
<comment type="catalytic activity">
    <reaction evidence="9">
        <text>L-threonyl-[protein] + ATP = O-phospho-L-threonyl-[protein] + ADP + H(+)</text>
        <dbReference type="Rhea" id="RHEA:46608"/>
        <dbReference type="Rhea" id="RHEA-COMP:11060"/>
        <dbReference type="Rhea" id="RHEA-COMP:11605"/>
        <dbReference type="ChEBI" id="CHEBI:15378"/>
        <dbReference type="ChEBI" id="CHEBI:30013"/>
        <dbReference type="ChEBI" id="CHEBI:30616"/>
        <dbReference type="ChEBI" id="CHEBI:61977"/>
        <dbReference type="ChEBI" id="CHEBI:456216"/>
        <dbReference type="EC" id="2.7.11.1"/>
    </reaction>
</comment>
<evidence type="ECO:0000256" key="7">
    <source>
        <dbReference type="ARBA" id="ARBA00022777"/>
    </source>
</evidence>
<dbReference type="Gene3D" id="1.10.510.10">
    <property type="entry name" value="Transferase(Phosphotransferase) domain 1"/>
    <property type="match status" value="1"/>
</dbReference>
<dbReference type="PANTHER" id="PTHR22847:SF637">
    <property type="entry name" value="WD REPEAT DOMAIN 5B"/>
    <property type="match status" value="1"/>
</dbReference>
<dbReference type="CDD" id="cd14014">
    <property type="entry name" value="STKc_PknB_like"/>
    <property type="match status" value="1"/>
</dbReference>
<feature type="repeat" description="WD" evidence="11">
    <location>
        <begin position="436"/>
        <end position="477"/>
    </location>
</feature>
<evidence type="ECO:0000256" key="10">
    <source>
        <dbReference type="ARBA" id="ARBA00048679"/>
    </source>
</evidence>
<keyword evidence="16" id="KW-1185">Reference proteome</keyword>
<dbReference type="InterPro" id="IPR000719">
    <property type="entry name" value="Prot_kinase_dom"/>
</dbReference>
<keyword evidence="5" id="KW-0677">Repeat</keyword>
<dbReference type="Pfam" id="PF00069">
    <property type="entry name" value="Pkinase"/>
    <property type="match status" value="1"/>
</dbReference>
<name>A0A2H3P5H1_9BACT</name>
<proteinExistence type="predicted"/>
<reference evidence="15 16" key="1">
    <citation type="submission" date="2017-10" db="EMBL/GenBank/DDBJ databases">
        <title>Draft genome of Longimonas halophila.</title>
        <authorList>
            <person name="Goh K.M."/>
            <person name="Shamsir M.S."/>
            <person name="Lim S.W."/>
        </authorList>
    </citation>
    <scope>NUCLEOTIDE SEQUENCE [LARGE SCALE GENOMIC DNA]</scope>
    <source>
        <strain evidence="15 16">KCTC 42399</strain>
    </source>
</reference>
<dbReference type="PANTHER" id="PTHR22847">
    <property type="entry name" value="WD40 REPEAT PROTEIN"/>
    <property type="match status" value="1"/>
</dbReference>
<dbReference type="PROSITE" id="PS50082">
    <property type="entry name" value="WD_REPEATS_2"/>
    <property type="match status" value="7"/>
</dbReference>
<dbReference type="EC" id="2.7.11.1" evidence="1"/>
<evidence type="ECO:0000256" key="5">
    <source>
        <dbReference type="ARBA" id="ARBA00022737"/>
    </source>
</evidence>
<protein>
    <recommendedName>
        <fullName evidence="1">non-specific serine/threonine protein kinase</fullName>
        <ecNumber evidence="1">2.7.11.1</ecNumber>
    </recommendedName>
</protein>
<dbReference type="OrthoDB" id="269774at2"/>
<gene>
    <name evidence="15" type="ORF">CRI93_07715</name>
</gene>
<feature type="binding site" evidence="12">
    <location>
        <position position="83"/>
    </location>
    <ligand>
        <name>ATP</name>
        <dbReference type="ChEBI" id="CHEBI:30616"/>
    </ligand>
</feature>
<dbReference type="InterPro" id="IPR017441">
    <property type="entry name" value="Protein_kinase_ATP_BS"/>
</dbReference>
<dbReference type="PROSITE" id="PS50294">
    <property type="entry name" value="WD_REPEATS_REGION"/>
    <property type="match status" value="5"/>
</dbReference>
<feature type="region of interest" description="Disordered" evidence="13">
    <location>
        <begin position="314"/>
        <end position="387"/>
    </location>
</feature>
<dbReference type="Gene3D" id="2.130.10.10">
    <property type="entry name" value="YVTN repeat-like/Quinoprotein amine dehydrogenase"/>
    <property type="match status" value="2"/>
</dbReference>
<dbReference type="PROSITE" id="PS00108">
    <property type="entry name" value="PROTEIN_KINASE_ST"/>
    <property type="match status" value="1"/>
</dbReference>
<dbReference type="CDD" id="cd00200">
    <property type="entry name" value="WD40"/>
    <property type="match status" value="1"/>
</dbReference>
<evidence type="ECO:0000256" key="1">
    <source>
        <dbReference type="ARBA" id="ARBA00012513"/>
    </source>
</evidence>
<dbReference type="Proteomes" id="UP000221024">
    <property type="component" value="Unassembled WGS sequence"/>
</dbReference>
<evidence type="ECO:0000256" key="3">
    <source>
        <dbReference type="ARBA" id="ARBA00022574"/>
    </source>
</evidence>
<keyword evidence="3 11" id="KW-0853">WD repeat</keyword>
<accession>A0A2H3P5H1</accession>
<comment type="caution">
    <text evidence="15">The sequence shown here is derived from an EMBL/GenBank/DDBJ whole genome shotgun (WGS) entry which is preliminary data.</text>
</comment>
<dbReference type="SUPFAM" id="SSF50978">
    <property type="entry name" value="WD40 repeat-like"/>
    <property type="match status" value="1"/>
</dbReference>
<keyword evidence="8 12" id="KW-0067">ATP-binding</keyword>
<dbReference type="SMART" id="SM00320">
    <property type="entry name" value="WD40"/>
    <property type="match status" value="7"/>
</dbReference>
<dbReference type="GO" id="GO:0005524">
    <property type="term" value="F:ATP binding"/>
    <property type="evidence" value="ECO:0007669"/>
    <property type="project" value="UniProtKB-UniRule"/>
</dbReference>
<dbReference type="PROSITE" id="PS00107">
    <property type="entry name" value="PROTEIN_KINASE_ATP"/>
    <property type="match status" value="1"/>
</dbReference>
<dbReference type="PROSITE" id="PS00678">
    <property type="entry name" value="WD_REPEATS_1"/>
    <property type="match status" value="2"/>
</dbReference>
<keyword evidence="4" id="KW-0808">Transferase</keyword>
<evidence type="ECO:0000256" key="4">
    <source>
        <dbReference type="ARBA" id="ARBA00022679"/>
    </source>
</evidence>
<evidence type="ECO:0000256" key="2">
    <source>
        <dbReference type="ARBA" id="ARBA00022527"/>
    </source>
</evidence>
<dbReference type="InterPro" id="IPR036322">
    <property type="entry name" value="WD40_repeat_dom_sf"/>
</dbReference>
<dbReference type="RefSeq" id="WP_098062046.1">
    <property type="nucleotide sequence ID" value="NZ_PDEP01000006.1"/>
</dbReference>
<dbReference type="PROSITE" id="PS50011">
    <property type="entry name" value="PROTEIN_KINASE_DOM"/>
    <property type="match status" value="1"/>
</dbReference>
<feature type="repeat" description="WD" evidence="11">
    <location>
        <begin position="394"/>
        <end position="435"/>
    </location>
</feature>
<evidence type="ECO:0000259" key="14">
    <source>
        <dbReference type="PROSITE" id="PS50011"/>
    </source>
</evidence>
<dbReference type="Pfam" id="PF00400">
    <property type="entry name" value="WD40"/>
    <property type="match status" value="6"/>
</dbReference>
<feature type="repeat" description="WD" evidence="11">
    <location>
        <begin position="478"/>
        <end position="520"/>
    </location>
</feature>
<evidence type="ECO:0000313" key="15">
    <source>
        <dbReference type="EMBL" id="PEN07018.1"/>
    </source>
</evidence>
<dbReference type="EMBL" id="PDEP01000006">
    <property type="protein sequence ID" value="PEN07018.1"/>
    <property type="molecule type" value="Genomic_DNA"/>
</dbReference>
<dbReference type="GO" id="GO:0004674">
    <property type="term" value="F:protein serine/threonine kinase activity"/>
    <property type="evidence" value="ECO:0007669"/>
    <property type="project" value="UniProtKB-KW"/>
</dbReference>